<dbReference type="RefSeq" id="WP_130936373.1">
    <property type="nucleotide sequence ID" value="NZ_BMEE01000002.1"/>
</dbReference>
<evidence type="ECO:0000313" key="7">
    <source>
        <dbReference type="Proteomes" id="UP000292372"/>
    </source>
</evidence>
<evidence type="ECO:0000256" key="3">
    <source>
        <dbReference type="SAM" id="MobiDB-lite"/>
    </source>
</evidence>
<gene>
    <name evidence="6" type="ORF">EYD46_07025</name>
</gene>
<feature type="signal peptide" evidence="4">
    <location>
        <begin position="1"/>
        <end position="24"/>
    </location>
</feature>
<dbReference type="InterPro" id="IPR006558">
    <property type="entry name" value="LamG-like"/>
</dbReference>
<evidence type="ECO:0000256" key="1">
    <source>
        <dbReference type="ARBA" id="ARBA00022729"/>
    </source>
</evidence>
<dbReference type="GO" id="GO:0005975">
    <property type="term" value="P:carbohydrate metabolic process"/>
    <property type="evidence" value="ECO:0007669"/>
    <property type="project" value="UniProtKB-ARBA"/>
</dbReference>
<feature type="region of interest" description="Disordered" evidence="3">
    <location>
        <begin position="1156"/>
        <end position="1176"/>
    </location>
</feature>
<proteinExistence type="predicted"/>
<dbReference type="SUPFAM" id="SSF49899">
    <property type="entry name" value="Concanavalin A-like lectins/glucanases"/>
    <property type="match status" value="1"/>
</dbReference>
<dbReference type="PANTHER" id="PTHR47635:SF2">
    <property type="entry name" value="LAMG-LIKE JELLYROLL FOLD DOMAIN-CONTAINING PROTEIN"/>
    <property type="match status" value="1"/>
</dbReference>
<dbReference type="Proteomes" id="UP000292372">
    <property type="component" value="Unassembled WGS sequence"/>
</dbReference>
<accession>A0A4Q9FNE2</accession>
<dbReference type="InterPro" id="IPR013320">
    <property type="entry name" value="ConA-like_dom_sf"/>
</dbReference>
<keyword evidence="2" id="KW-1015">Disulfide bond</keyword>
<comment type="caution">
    <text evidence="6">The sequence shown here is derived from an EMBL/GenBank/DDBJ whole genome shotgun (WGS) entry which is preliminary data.</text>
</comment>
<protein>
    <recommendedName>
        <fullName evidence="5">LamG-like jellyroll fold domain-containing protein</fullName>
    </recommendedName>
</protein>
<dbReference type="GO" id="GO:0004553">
    <property type="term" value="F:hydrolase activity, hydrolyzing O-glycosyl compounds"/>
    <property type="evidence" value="ECO:0007669"/>
    <property type="project" value="UniProtKB-ARBA"/>
</dbReference>
<reference evidence="6 7" key="1">
    <citation type="journal article" date="2015" name="Int. J. Syst. Evol. Microbiol.">
        <title>Hyunsoonleella pacifica sp. nov., isolated from seawater of South Pacific Gyre.</title>
        <authorList>
            <person name="Gao X."/>
            <person name="Zhang Z."/>
            <person name="Dai X."/>
            <person name="Zhang X.H."/>
        </authorList>
    </citation>
    <scope>NUCLEOTIDE SEQUENCE [LARGE SCALE GENOMIC DNA]</scope>
    <source>
        <strain evidence="6 7">SW033</strain>
    </source>
</reference>
<organism evidence="6 7">
    <name type="scientific">Hyunsoonleella pacifica</name>
    <dbReference type="NCBI Taxonomy" id="1080224"/>
    <lineage>
        <taxon>Bacteria</taxon>
        <taxon>Pseudomonadati</taxon>
        <taxon>Bacteroidota</taxon>
        <taxon>Flavobacteriia</taxon>
        <taxon>Flavobacteriales</taxon>
        <taxon>Flavobacteriaceae</taxon>
    </lineage>
</organism>
<dbReference type="SMART" id="SM00560">
    <property type="entry name" value="LamGL"/>
    <property type="match status" value="1"/>
</dbReference>
<dbReference type="EMBL" id="SIRS01000003">
    <property type="protein sequence ID" value="TBN16390.1"/>
    <property type="molecule type" value="Genomic_DNA"/>
</dbReference>
<dbReference type="OrthoDB" id="2582440at2"/>
<evidence type="ECO:0000256" key="4">
    <source>
        <dbReference type="SAM" id="SignalP"/>
    </source>
</evidence>
<sequence>MKLKLLFSLFLTFFAFNFSFSQHSDVQIIVVWDNDAYENKLEVYNTSNDLIATICDDNQCYVSSQQGSTNDYGSKYNLGCVANGTNYYIKLYDIANDGWDSSSYVSVTVAGTEVINNNGSAANSTGHDIYFNVSGGDANCSSQPDTDGDSIIDNLDYDDDNDGITDAIENLGENRFECSLPELAFENGVYDAAASTGPIDTVGAIYRFSNSIQGYDILMEITELTNATIDNIDDDTVDTPSNLQTALTFSGTGTPGATFNFTIVNAGTTTPSTEIFRVNGITWDCDGSGSLRESVVYYNPAAYGIENPSSLEVSDLGGDIQISASGLQEGPGFSDLKVLRAYYQFVGNSFSMRMQAIKTFSFTSTRLFGMSFTQCQFLDFNANSLNIVRGEDTDGDGFFNHLDIDADDDGIPDNIEGQSTLGYILPTGTIDPVTGIDLAYGSGIYPQDTDNDNIPDFIDLNSDNDNYNDIQENGMADSYTAADDDSDGLKNTFETTGVSDNSWDVNEDIEDPTDLSILPDADFDLTLGGDLDYRDLFDINPPTYASIDFDGIDDYLSANSFIDGLSDVTIMAWVKTDSGNTTDMVIAGEDTGCKLWLGNGNRPMFTITTDGNAPVTIGCSCTAIAYDEWHHVTGSYSSATGDVFLYVDGILSDSGNVGNTGANISNTENSNDNFEIGKLSTENVSDHLYFKGDIDEVRVFDTALTPNQIAQIVYQEVEENSGVLQGKMVVKPIHDTSTNNTVPWNNLIAYYPMTNIVMGRTTDYSGYDKWLYIHYITTIQEQTAPMPYVASSSGSWSSESTWAHGNVWDIEDPTAINEHAIVQIAGDITINEDITFSSLLVDSGATLTVESDYSISNTWYLDLSGTIDLLGDSQLIQTETSDLVTSSYGKILRRQEGVSNPYWYNYWTSPIGTLGATSYIDNNASTNNTNNSPFNIHMLRDESGFDCNFTSSYTANGNISTFWLYTYINGLTYYDWAQISTSTDVSPGVGYTQKGTGIALPEQQYIFEGKPNNGTILVAVEDRGGAGSIAGTSKTEFLLGNPYPSALDVHEFIDDNAGVIDGTLQLWQQWSGTSHNLNAYNGGYAQVNKTGAVRASQFVGLEGATTGGLEGTKVPTRYLPVGQGFITEIIADGNVEFNNSQRVFIKESDADGNYNNGSVFLKGSNKKSKTEESKSAEVKTDSLQKIRLEFSSVSGPETKRELLLGFSNQTTDGYDYGYEAETHDASNNDLNLNMEGKNMNIQAYGEITSDKVVSLNFRSSGSNAFEIKISELENISEDQSIYLRDNITGDYFDLQQNQPYSFTSDQGIFNERFEIVFQSKSATLSIEEAIIKENYVYYDTLQNKLYVKKLNSEVTRFVLYNIRGQSIMELEGVEPSILNDGLELPNTASGTYIAVLRMDNNQVISKKLIKK</sequence>
<feature type="chain" id="PRO_5021023405" description="LamG-like jellyroll fold domain-containing protein" evidence="4">
    <location>
        <begin position="25"/>
        <end position="1411"/>
    </location>
</feature>
<feature type="domain" description="LamG-like jellyroll fold" evidence="5">
    <location>
        <begin position="566"/>
        <end position="707"/>
    </location>
</feature>
<evidence type="ECO:0000256" key="2">
    <source>
        <dbReference type="ARBA" id="ARBA00023157"/>
    </source>
</evidence>
<keyword evidence="7" id="KW-1185">Reference proteome</keyword>
<dbReference type="PANTHER" id="PTHR47635">
    <property type="entry name" value="CUB DOMAIN-CONTAINING PROTEIN"/>
    <property type="match status" value="1"/>
</dbReference>
<evidence type="ECO:0000313" key="6">
    <source>
        <dbReference type="EMBL" id="TBN16390.1"/>
    </source>
</evidence>
<dbReference type="Pfam" id="PF13385">
    <property type="entry name" value="Laminin_G_3"/>
    <property type="match status" value="1"/>
</dbReference>
<keyword evidence="1 4" id="KW-0732">Signal</keyword>
<dbReference type="Gene3D" id="2.60.120.200">
    <property type="match status" value="1"/>
</dbReference>
<evidence type="ECO:0000259" key="5">
    <source>
        <dbReference type="SMART" id="SM00560"/>
    </source>
</evidence>
<name>A0A4Q9FNE2_9FLAO</name>